<gene>
    <name evidence="1" type="primary">cbiKp_2</name>
    <name evidence="1" type="ORF">SDC9_178119</name>
</gene>
<name>A0A645GUX4_9ZZZZ</name>
<dbReference type="Pfam" id="PF06180">
    <property type="entry name" value="CbiK"/>
    <property type="match status" value="1"/>
</dbReference>
<organism evidence="1">
    <name type="scientific">bioreactor metagenome</name>
    <dbReference type="NCBI Taxonomy" id="1076179"/>
    <lineage>
        <taxon>unclassified sequences</taxon>
        <taxon>metagenomes</taxon>
        <taxon>ecological metagenomes</taxon>
    </lineage>
</organism>
<dbReference type="InterPro" id="IPR010388">
    <property type="entry name" value="Anaerobic_Co-chelatase"/>
</dbReference>
<dbReference type="Gene3D" id="3.40.50.1400">
    <property type="match status" value="1"/>
</dbReference>
<dbReference type="GO" id="GO:0019251">
    <property type="term" value="P:anaerobic cobalamin biosynthetic process"/>
    <property type="evidence" value="ECO:0007669"/>
    <property type="project" value="InterPro"/>
</dbReference>
<dbReference type="CDD" id="cd03413">
    <property type="entry name" value="CbiK_C"/>
    <property type="match status" value="1"/>
</dbReference>
<sequence>MLYEDYDFRKVIEGLEAESILGEKPVVFMGHGTEHGSDEAYIKLEKLFADKGCGEVFIGTVEGAKTIGDIIAQLKGRNIKKVMLRPFMLVAGDHAINDMASEDEDSWRNKLLDNGIEAEIGLSGLGEIRAVRDLFLEHLEAVINS</sequence>
<reference evidence="1" key="1">
    <citation type="submission" date="2019-08" db="EMBL/GenBank/DDBJ databases">
        <authorList>
            <person name="Kucharzyk K."/>
            <person name="Murdoch R.W."/>
            <person name="Higgins S."/>
            <person name="Loffler F."/>
        </authorList>
    </citation>
    <scope>NUCLEOTIDE SEQUENCE</scope>
</reference>
<protein>
    <submittedName>
        <fullName evidence="1">Sirohydrochlorin cobaltochelatase CbiKP</fullName>
        <ecNumber evidence="1">4.99.1.3</ecNumber>
    </submittedName>
</protein>
<dbReference type="EC" id="4.99.1.3" evidence="1"/>
<keyword evidence="1" id="KW-0456">Lyase</keyword>
<dbReference type="EMBL" id="VSSQ01081842">
    <property type="protein sequence ID" value="MPN30648.1"/>
    <property type="molecule type" value="Genomic_DNA"/>
</dbReference>
<comment type="caution">
    <text evidence="1">The sequence shown here is derived from an EMBL/GenBank/DDBJ whole genome shotgun (WGS) entry which is preliminary data.</text>
</comment>
<dbReference type="AlphaFoldDB" id="A0A645GUX4"/>
<dbReference type="GO" id="GO:0016852">
    <property type="term" value="F:sirohydrochlorin cobaltochelatase activity"/>
    <property type="evidence" value="ECO:0007669"/>
    <property type="project" value="UniProtKB-EC"/>
</dbReference>
<proteinExistence type="predicted"/>
<accession>A0A645GUX4</accession>
<dbReference type="SUPFAM" id="SSF53800">
    <property type="entry name" value="Chelatase"/>
    <property type="match status" value="1"/>
</dbReference>
<evidence type="ECO:0000313" key="1">
    <source>
        <dbReference type="EMBL" id="MPN30648.1"/>
    </source>
</evidence>